<dbReference type="InterPro" id="IPR009409">
    <property type="entry name" value="DUF1059"/>
</dbReference>
<evidence type="ECO:0000313" key="1">
    <source>
        <dbReference type="EMBL" id="RCR69669.1"/>
    </source>
</evidence>
<evidence type="ECO:0000313" key="2">
    <source>
        <dbReference type="Proteomes" id="UP000253383"/>
    </source>
</evidence>
<name>A0A368JPS9_9BACT</name>
<sequence>MKTLHCRDVGFDCEGVIKGTTDEEVLQQAAEHAFTVHGMTVTPELAEQVKTLIKEEA</sequence>
<accession>A0A368JPS9</accession>
<keyword evidence="2" id="KW-1185">Reference proteome</keyword>
<comment type="caution">
    <text evidence="1">The sequence shown here is derived from an EMBL/GenBank/DDBJ whole genome shotgun (WGS) entry which is preliminary data.</text>
</comment>
<dbReference type="Proteomes" id="UP000253383">
    <property type="component" value="Unassembled WGS sequence"/>
</dbReference>
<reference evidence="1 2" key="1">
    <citation type="submission" date="2018-07" db="EMBL/GenBank/DDBJ databases">
        <title>Genome analysis of Larkinella rosea.</title>
        <authorList>
            <person name="Zhou Z."/>
            <person name="Wang G."/>
        </authorList>
    </citation>
    <scope>NUCLEOTIDE SEQUENCE [LARGE SCALE GENOMIC DNA]</scope>
    <source>
        <strain evidence="2">zzj9</strain>
    </source>
</reference>
<dbReference type="Pfam" id="PF06348">
    <property type="entry name" value="DUF1059"/>
    <property type="match status" value="1"/>
</dbReference>
<dbReference type="EMBL" id="QOWE01000007">
    <property type="protein sequence ID" value="RCR69669.1"/>
    <property type="molecule type" value="Genomic_DNA"/>
</dbReference>
<organism evidence="1 2">
    <name type="scientific">Larkinella punicea</name>
    <dbReference type="NCBI Taxonomy" id="2315727"/>
    <lineage>
        <taxon>Bacteria</taxon>
        <taxon>Pseudomonadati</taxon>
        <taxon>Bacteroidota</taxon>
        <taxon>Cytophagia</taxon>
        <taxon>Cytophagales</taxon>
        <taxon>Spirosomataceae</taxon>
        <taxon>Larkinella</taxon>
    </lineage>
</organism>
<gene>
    <name evidence="1" type="ORF">DUE52_09985</name>
</gene>
<proteinExistence type="predicted"/>
<dbReference type="OrthoDB" id="1450972at2"/>
<dbReference type="AlphaFoldDB" id="A0A368JPS9"/>
<dbReference type="RefSeq" id="WP_114405863.1">
    <property type="nucleotide sequence ID" value="NZ_QOWE01000007.1"/>
</dbReference>
<protein>
    <submittedName>
        <fullName evidence="1">DUF1059 domain-containing protein</fullName>
    </submittedName>
</protein>